<reference evidence="2 3" key="1">
    <citation type="submission" date="2019-07" db="EMBL/GenBank/DDBJ databases">
        <title>Thalassofilum flectens gen. nov., sp. nov., a novel moderate thermophilic anaerobe from a shallow sea hot spring in Kunashir Island (Russia), representing a new family in the order Bacteroidales, and proposal of Thalassofilacea fam. nov.</title>
        <authorList>
            <person name="Kochetkova T.V."/>
            <person name="Podosokorskaya O.A."/>
            <person name="Novikov A."/>
            <person name="Elcheninov A.G."/>
            <person name="Toshchakov S.V."/>
            <person name="Kublanov I.V."/>
        </authorList>
    </citation>
    <scope>NUCLEOTIDE SEQUENCE [LARGE SCALE GENOMIC DNA]</scope>
    <source>
        <strain evidence="2 3">38-H</strain>
    </source>
</reference>
<keyword evidence="3" id="KW-1185">Reference proteome</keyword>
<dbReference type="Gene3D" id="3.30.1540.10">
    <property type="entry name" value="formyl-coa transferase, domain 3"/>
    <property type="match status" value="1"/>
</dbReference>
<dbReference type="SUPFAM" id="SSF89796">
    <property type="entry name" value="CoA-transferase family III (CaiB/BaiF)"/>
    <property type="match status" value="1"/>
</dbReference>
<dbReference type="InterPro" id="IPR003673">
    <property type="entry name" value="CoA-Trfase_fam_III"/>
</dbReference>
<keyword evidence="1 2" id="KW-0808">Transferase</keyword>
<dbReference type="InterPro" id="IPR044855">
    <property type="entry name" value="CoA-Trfase_III_dom3_sf"/>
</dbReference>
<evidence type="ECO:0000313" key="2">
    <source>
        <dbReference type="EMBL" id="QKG79610.1"/>
    </source>
</evidence>
<name>A0A7D3XK88_9BACT</name>
<dbReference type="PANTHER" id="PTHR48207:SF3">
    <property type="entry name" value="SUCCINATE--HYDROXYMETHYLGLUTARATE COA-TRANSFERASE"/>
    <property type="match status" value="1"/>
</dbReference>
<organism evidence="2 3">
    <name type="scientific">Tenuifilum thalassicum</name>
    <dbReference type="NCBI Taxonomy" id="2590900"/>
    <lineage>
        <taxon>Bacteria</taxon>
        <taxon>Pseudomonadati</taxon>
        <taxon>Bacteroidota</taxon>
        <taxon>Bacteroidia</taxon>
        <taxon>Bacteroidales</taxon>
        <taxon>Tenuifilaceae</taxon>
        <taxon>Tenuifilum</taxon>
    </lineage>
</organism>
<evidence type="ECO:0000313" key="3">
    <source>
        <dbReference type="Proteomes" id="UP000500961"/>
    </source>
</evidence>
<dbReference type="KEGG" id="ttz:FHG85_04815"/>
<protein>
    <submittedName>
        <fullName evidence="2">CoA transferase</fullName>
    </submittedName>
</protein>
<dbReference type="PANTHER" id="PTHR48207">
    <property type="entry name" value="SUCCINATE--HYDROXYMETHYLGLUTARATE COA-TRANSFERASE"/>
    <property type="match status" value="1"/>
</dbReference>
<dbReference type="EMBL" id="CP041345">
    <property type="protein sequence ID" value="QKG79610.1"/>
    <property type="molecule type" value="Genomic_DNA"/>
</dbReference>
<dbReference type="AlphaFoldDB" id="A0A7D3XK88"/>
<dbReference type="InterPro" id="IPR023606">
    <property type="entry name" value="CoA-Trfase_III_dom_1_sf"/>
</dbReference>
<dbReference type="Proteomes" id="UP000500961">
    <property type="component" value="Chromosome"/>
</dbReference>
<accession>A0A7D3XK88</accession>
<dbReference type="Gene3D" id="3.40.50.10540">
    <property type="entry name" value="Crotonobetainyl-coa:carnitine coa-transferase, domain 1"/>
    <property type="match status" value="1"/>
</dbReference>
<dbReference type="GO" id="GO:0008410">
    <property type="term" value="F:CoA-transferase activity"/>
    <property type="evidence" value="ECO:0007669"/>
    <property type="project" value="TreeGrafter"/>
</dbReference>
<sequence>MQRGPLFGIKVLELANVLAGPSVGVALAEMGATVIKVENIHTNGDVTRTWKLPTEDQNTDISGYFSCVNWGKKSLALDLSSPEGLDVVYRLAKVCDIVLASYKPGDAEKLKVDYNTLKQHNKQIIYAQITGYGLKNKRAGYDAIIQAESGFTYMNGEPDGQPVKMPVALMDVLAGHQLKEAILLALLNRERLGEGTFIETSLIKSGVASLANQATNWLVGNKIPERMGSEHPNIVPYGKIFYSRDNKPIVIAVGNDKQFTLLCSILGKPELAKDERFATNFNRVKNRKECNDAIQSLISNFDRDWLLKEFEKNAVPAGGVYNMKEVFEIPEVQELVMEGKTSSGMPIKGLRTVAFTFDKSNIIDLQAPPHYGEHTVSILRDTLGYTSREIDSLIEKKIVYAR</sequence>
<dbReference type="Pfam" id="PF02515">
    <property type="entry name" value="CoA_transf_3"/>
    <property type="match status" value="1"/>
</dbReference>
<dbReference type="InterPro" id="IPR050483">
    <property type="entry name" value="CoA-transferase_III_domain"/>
</dbReference>
<dbReference type="RefSeq" id="WP_173073514.1">
    <property type="nucleotide sequence ID" value="NZ_CP041345.1"/>
</dbReference>
<evidence type="ECO:0000256" key="1">
    <source>
        <dbReference type="ARBA" id="ARBA00022679"/>
    </source>
</evidence>
<proteinExistence type="predicted"/>
<gene>
    <name evidence="2" type="ORF">FHG85_04815</name>
</gene>